<dbReference type="InterPro" id="IPR045867">
    <property type="entry name" value="DNA-dir_RpoC_beta_prime"/>
</dbReference>
<feature type="region of interest" description="Disordered" evidence="13">
    <location>
        <begin position="149"/>
        <end position="173"/>
    </location>
</feature>
<evidence type="ECO:0000256" key="5">
    <source>
        <dbReference type="ARBA" id="ARBA00022679"/>
    </source>
</evidence>
<dbReference type="FunFam" id="4.10.860.120:FF:000006">
    <property type="entry name" value="DNA-directed RNA polymerase subunit"/>
    <property type="match status" value="1"/>
</dbReference>
<evidence type="ECO:0000256" key="2">
    <source>
        <dbReference type="ARBA" id="ARBA00007207"/>
    </source>
</evidence>
<dbReference type="Gene3D" id="4.10.860.120">
    <property type="entry name" value="RNA polymerase II, clamp domain"/>
    <property type="match status" value="1"/>
</dbReference>
<accession>A0A6U0VHR6</accession>
<feature type="compositionally biased region" description="Acidic residues" evidence="13">
    <location>
        <begin position="1542"/>
        <end position="1562"/>
    </location>
</feature>
<keyword evidence="10 12" id="KW-0804">Transcription</keyword>
<comment type="subcellular location">
    <subcellularLocation>
        <location evidence="1">Nucleus</location>
    </subcellularLocation>
</comment>
<dbReference type="InterPro" id="IPR000722">
    <property type="entry name" value="RNA_pol_asu"/>
</dbReference>
<sequence length="1588" mass="174298">MSAAPAKEITTKQVRAVKFGFYTSDEVRKLSVKRIFSPLIFDNMKNPVPDGLYDPCLGPLRLNESCATCKLNEQQCPGHFGHIELPLPVFNPLIFNVLYRLMRCTCLNCHRFKLEQSLVDAYGAKLERLIKGDLIGGVESRLEKGAVNESSFNETVKDERKKNSSNSRKNAPKRQVFTQLTLEAVQETLSEMISRMNVPKCQNCQTHCPAIKKQGAMKLFSVWGHRALVDNISKGVTITNVLDHSRKAEVKFEENEGPERKKARTSAVKEENNEDDDDLMNIEEEEDMDDLDAENAVAATTAAQLAQAHQKNGGMAAKKAAIKPSDLDLSSKYLTPSEVQEHLRLLWQREWRILGLIYSSEVGQGLILPENEAREAYRMFFLTVLPIAPNKFRPPSRVGEELFEHAQNLVLQKILNCCLELSTLQKLEGDGSATANDSDKQVNLLSDLGRRMNLWLNLQNNVCMLIDSTTAENAEGPGIRQTLEKKEGLFRKNMMGKRVNFAARSVISPDPYIGAGEIGVPPYFAKRLSFPERVTPYNVERLRAAVINGADAYPGAVAVQDERGNIIHLGTLRKELREALAKQLLSGGAGGARSRAAALQSLKDPNSLRGSSTAGSSNKIVYRHLQDGDLMLTNRQPTLHKPGLMAHRARVLKGERTIRMHYSNCATFNADFDGDEINLHLPQDHLGRAEGYFIVHADNQYIVPTDGKPIRGLIQDHVVSGMLLTKRGTFFTKEQYMQLVYVACTPWTSATSARARAAAGITGKVHATPAPRIDLDLPCMFKPRALWSGKQVLSTVIRYFTAGLPPLTFSAGGKVPASYWGQDSGEDELVFFNGYVVRGVVDKNVFGKHGLVHAVQELYGNTAAGQLLSAFSRLFTFYLQWHGFTCGMDDLLLISNSETRRASLLESAEPIAINASAQVASVDVTVSNAFENLNRVVAENGVADAESNSKSGSNGGKGKGKSGKGKDKEGEAEENPVTKATRDFRALMQKESAKVQAALGDKYRANRETGKMHDMKGSGVMHGLSSDVIKACLPSGQVKAFPGNCLSAMTISGAKGSLVNFSQISCLLGQQELEGRRPPRMASGKTLPCFSPYDGGARSNGFIGDRFLTGLRPQEYYFHCMAGREGLVDTAVKTSRSGYLQRCLVKNLEALRVHYDYTVRDNCDGSIVQLCYGEDGMDVMNISYLNQFGFLARNARRFAQQLNLDDAIRAGELSGQNTNEVDLLLKEREELMNKSKKYAIEGNDKKLSKAKAQLVKTLPVSAIYHPSVLGATSEAFADKLASYAAANPDGVLMSAADLKKLTKANSEKAGRASMTNAKIDTETFKKLMQLKFMRGMAAAGEAVGVLAAQSVGEPSTQMTLNTFHMAGRGEANVTLGIPRLREILMTAAAKIKTPVMTLPIHSNLNLKDAQVLANHMRKLRLAECLAGVTCTEHPVVKQAAGGEGFARLYEVTLAFYPPERYPAEAQLGFEELVACFRGSFSKLLKLEIEKEVRKKAGPSIGKVDVSSLAGEEGGKKGGDDEEDEGNVEGGGGSGKKGKVQEQDDDDDDEKEEEDEEEEEEEEKREPEGDREVEEEVSSPRLMLLMRLG</sequence>
<feature type="region of interest" description="Disordered" evidence="13">
    <location>
        <begin position="251"/>
        <end position="276"/>
    </location>
</feature>
<dbReference type="SUPFAM" id="SSF64484">
    <property type="entry name" value="beta and beta-prime subunits of DNA dependent RNA-polymerase"/>
    <property type="match status" value="1"/>
</dbReference>
<dbReference type="EMBL" id="HBFM01015961">
    <property type="protein sequence ID" value="CAD8773738.1"/>
    <property type="molecule type" value="Transcribed_RNA"/>
</dbReference>
<dbReference type="EC" id="2.7.7.6" evidence="12"/>
<dbReference type="Gene3D" id="3.30.70.2850">
    <property type="match status" value="1"/>
</dbReference>
<evidence type="ECO:0000256" key="3">
    <source>
        <dbReference type="ARBA" id="ARBA00022478"/>
    </source>
</evidence>
<dbReference type="InterPro" id="IPR007081">
    <property type="entry name" value="RNA_pol_Rpb1_5"/>
</dbReference>
<protein>
    <recommendedName>
        <fullName evidence="12">DNA-directed RNA polymerase subunit</fullName>
        <ecNumber evidence="12">2.7.7.6</ecNumber>
    </recommendedName>
</protein>
<evidence type="ECO:0000256" key="11">
    <source>
        <dbReference type="ARBA" id="ARBA00023242"/>
    </source>
</evidence>
<keyword evidence="5 12" id="KW-0808">Transferase</keyword>
<evidence type="ECO:0000256" key="13">
    <source>
        <dbReference type="SAM" id="MobiDB-lite"/>
    </source>
</evidence>
<dbReference type="Pfam" id="PF00623">
    <property type="entry name" value="RNA_pol_Rpb1_2"/>
    <property type="match status" value="1"/>
</dbReference>
<name>A0A6U0VHR6_9CHLO</name>
<keyword evidence="9" id="KW-0460">Magnesium</keyword>
<organism evidence="16">
    <name type="scientific">Polytomella parva</name>
    <dbReference type="NCBI Taxonomy" id="51329"/>
    <lineage>
        <taxon>Eukaryota</taxon>
        <taxon>Viridiplantae</taxon>
        <taxon>Chlorophyta</taxon>
        <taxon>core chlorophytes</taxon>
        <taxon>Chlorophyceae</taxon>
        <taxon>CS clade</taxon>
        <taxon>Chlamydomonadales</taxon>
        <taxon>Chlamydomonadaceae</taxon>
        <taxon>Polytomella</taxon>
    </lineage>
</organism>
<proteinExistence type="inferred from homology"/>
<dbReference type="GO" id="GO:0003899">
    <property type="term" value="F:DNA-directed RNA polymerase activity"/>
    <property type="evidence" value="ECO:0007669"/>
    <property type="project" value="UniProtKB-EC"/>
</dbReference>
<keyword evidence="8" id="KW-0862">Zinc</keyword>
<evidence type="ECO:0000256" key="10">
    <source>
        <dbReference type="ARBA" id="ARBA00023163"/>
    </source>
</evidence>
<evidence type="ECO:0000256" key="1">
    <source>
        <dbReference type="ARBA" id="ARBA00004123"/>
    </source>
</evidence>
<dbReference type="CDD" id="cd01435">
    <property type="entry name" value="RNAP_I_RPA1_N"/>
    <property type="match status" value="1"/>
</dbReference>
<comment type="function">
    <text evidence="12">DNA-dependent RNA polymerase catalyzes the transcription of DNA into RNA using the four ribonucleoside triphosphates as substrates.</text>
</comment>
<dbReference type="EMBL" id="HBFM01015960">
    <property type="protein sequence ID" value="CAD8773737.1"/>
    <property type="molecule type" value="Transcribed_RNA"/>
</dbReference>
<keyword evidence="3 12" id="KW-0240">DNA-directed RNA polymerase</keyword>
<dbReference type="Gene3D" id="2.40.40.20">
    <property type="match status" value="1"/>
</dbReference>
<dbReference type="Gene3D" id="1.10.132.30">
    <property type="match status" value="1"/>
</dbReference>
<dbReference type="InterPro" id="IPR015699">
    <property type="entry name" value="DNA-dir_RNA_pol1_lsu_N"/>
</dbReference>
<keyword evidence="4" id="KW-0934">Plastid</keyword>
<evidence type="ECO:0000259" key="14">
    <source>
        <dbReference type="SMART" id="SM00663"/>
    </source>
</evidence>
<evidence type="ECO:0000313" key="15">
    <source>
        <dbReference type="EMBL" id="CAD8773737.1"/>
    </source>
</evidence>
<dbReference type="Gene3D" id="1.10.274.100">
    <property type="entry name" value="RNA polymerase Rpb1, domain 3"/>
    <property type="match status" value="1"/>
</dbReference>
<gene>
    <name evidence="15" type="ORF">PPAR00522_LOCUS10143</name>
    <name evidence="16" type="ORF">PPAR00522_LOCUS10144</name>
</gene>
<evidence type="ECO:0000256" key="7">
    <source>
        <dbReference type="ARBA" id="ARBA00022723"/>
    </source>
</evidence>
<evidence type="ECO:0000313" key="16">
    <source>
        <dbReference type="EMBL" id="CAD8773738.1"/>
    </source>
</evidence>
<comment type="catalytic activity">
    <reaction evidence="12">
        <text>RNA(n) + a ribonucleoside 5'-triphosphate = RNA(n+1) + diphosphate</text>
        <dbReference type="Rhea" id="RHEA:21248"/>
        <dbReference type="Rhea" id="RHEA-COMP:14527"/>
        <dbReference type="Rhea" id="RHEA-COMP:17342"/>
        <dbReference type="ChEBI" id="CHEBI:33019"/>
        <dbReference type="ChEBI" id="CHEBI:61557"/>
        <dbReference type="ChEBI" id="CHEBI:140395"/>
        <dbReference type="EC" id="2.7.7.6"/>
    </reaction>
</comment>
<dbReference type="GO" id="GO:0006351">
    <property type="term" value="P:DNA-templated transcription"/>
    <property type="evidence" value="ECO:0007669"/>
    <property type="project" value="InterPro"/>
</dbReference>
<feature type="compositionally biased region" description="Basic and acidic residues" evidence="13">
    <location>
        <begin position="251"/>
        <end position="260"/>
    </location>
</feature>
<dbReference type="InterPro" id="IPR007083">
    <property type="entry name" value="RNA_pol_Rpb1_4"/>
</dbReference>
<dbReference type="Pfam" id="PF05000">
    <property type="entry name" value="RNA_pol_Rpb1_4"/>
    <property type="match status" value="1"/>
</dbReference>
<dbReference type="Pfam" id="PF04998">
    <property type="entry name" value="RNA_pol_Rpb1_5"/>
    <property type="match status" value="1"/>
</dbReference>
<dbReference type="InterPro" id="IPR044893">
    <property type="entry name" value="RNA_pol_Rpb1_clamp_domain"/>
</dbReference>
<dbReference type="GO" id="GO:0005736">
    <property type="term" value="C:RNA polymerase I complex"/>
    <property type="evidence" value="ECO:0007669"/>
    <property type="project" value="UniProtKB-ARBA"/>
</dbReference>
<feature type="region of interest" description="Disordered" evidence="13">
    <location>
        <begin position="1499"/>
        <end position="1588"/>
    </location>
</feature>
<dbReference type="Gene3D" id="3.30.1490.180">
    <property type="entry name" value="RNA polymerase ii"/>
    <property type="match status" value="1"/>
</dbReference>
<dbReference type="InterPro" id="IPR038120">
    <property type="entry name" value="Rpb1_funnel_sf"/>
</dbReference>
<evidence type="ECO:0000256" key="4">
    <source>
        <dbReference type="ARBA" id="ARBA00022640"/>
    </source>
</evidence>
<evidence type="ECO:0000256" key="6">
    <source>
        <dbReference type="ARBA" id="ARBA00022695"/>
    </source>
</evidence>
<feature type="domain" description="RNA polymerase N-terminal" evidence="14">
    <location>
        <begin position="378"/>
        <end position="725"/>
    </location>
</feature>
<evidence type="ECO:0000256" key="8">
    <source>
        <dbReference type="ARBA" id="ARBA00022833"/>
    </source>
</evidence>
<dbReference type="InterPro" id="IPR006592">
    <property type="entry name" value="RNA_pol_N"/>
</dbReference>
<dbReference type="Gene3D" id="6.10.250.2940">
    <property type="match status" value="1"/>
</dbReference>
<evidence type="ECO:0000256" key="9">
    <source>
        <dbReference type="ARBA" id="ARBA00022842"/>
    </source>
</evidence>
<dbReference type="GO" id="GO:0046872">
    <property type="term" value="F:metal ion binding"/>
    <property type="evidence" value="ECO:0007669"/>
    <property type="project" value="UniProtKB-KW"/>
</dbReference>
<dbReference type="PANTHER" id="PTHR19376">
    <property type="entry name" value="DNA-DIRECTED RNA POLYMERASE"/>
    <property type="match status" value="1"/>
</dbReference>
<dbReference type="GO" id="GO:0003677">
    <property type="term" value="F:DNA binding"/>
    <property type="evidence" value="ECO:0007669"/>
    <property type="project" value="InterPro"/>
</dbReference>
<evidence type="ECO:0000256" key="12">
    <source>
        <dbReference type="RuleBase" id="RU004279"/>
    </source>
</evidence>
<dbReference type="Gene3D" id="1.10.357.120">
    <property type="match status" value="1"/>
</dbReference>
<keyword evidence="6 12" id="KW-0548">Nucleotidyltransferase</keyword>
<keyword evidence="11" id="KW-0539">Nucleus</keyword>
<keyword evidence="7" id="KW-0479">Metal-binding</keyword>
<comment type="similarity">
    <text evidence="2">Belongs to the RNA polymerase beta' chain family. RpoC1 subfamily.</text>
</comment>
<dbReference type="PANTHER" id="PTHR19376:SF11">
    <property type="entry name" value="DNA-DIRECTED RNA POLYMERASE I SUBUNIT RPA1"/>
    <property type="match status" value="1"/>
</dbReference>
<dbReference type="Pfam" id="PF04983">
    <property type="entry name" value="RNA_pol_Rpb1_3"/>
    <property type="match status" value="1"/>
</dbReference>
<dbReference type="InterPro" id="IPR007080">
    <property type="entry name" value="RNA_pol_Rpb1_1"/>
</dbReference>
<dbReference type="InterPro" id="IPR042102">
    <property type="entry name" value="RNA_pol_Rpb1_3_sf"/>
</dbReference>
<dbReference type="InterPro" id="IPR007066">
    <property type="entry name" value="RNA_pol_Rpb1_3"/>
</dbReference>
<dbReference type="SMART" id="SM00663">
    <property type="entry name" value="RPOLA_N"/>
    <property type="match status" value="1"/>
</dbReference>
<dbReference type="Pfam" id="PF04997">
    <property type="entry name" value="RNA_pol_Rpb1_1"/>
    <property type="match status" value="1"/>
</dbReference>
<reference evidence="16" key="1">
    <citation type="submission" date="2021-01" db="EMBL/GenBank/DDBJ databases">
        <authorList>
            <person name="Corre E."/>
            <person name="Pelletier E."/>
            <person name="Niang G."/>
            <person name="Scheremetjew M."/>
            <person name="Finn R."/>
            <person name="Kale V."/>
            <person name="Holt S."/>
            <person name="Cochrane G."/>
            <person name="Meng A."/>
            <person name="Brown T."/>
            <person name="Cohen L."/>
        </authorList>
    </citation>
    <scope>NUCLEOTIDE SEQUENCE</scope>
    <source>
        <strain evidence="16">SAG 63-3</strain>
    </source>
</reference>
<feature type="region of interest" description="Disordered" evidence="13">
    <location>
        <begin position="944"/>
        <end position="981"/>
    </location>
</feature>